<dbReference type="InterPro" id="IPR001091">
    <property type="entry name" value="RM_Methyltransferase"/>
</dbReference>
<protein>
    <recommendedName>
        <fullName evidence="4">DNA methylase N-4/N-6 domain-containing protein</fullName>
    </recommendedName>
</protein>
<proteinExistence type="inferred from homology"/>
<name>A0A2M7DQC9_9BACT</name>
<dbReference type="AlphaFoldDB" id="A0A2M7DQC9"/>
<evidence type="ECO:0000256" key="3">
    <source>
        <dbReference type="ARBA" id="ARBA00022679"/>
    </source>
</evidence>
<reference evidence="6" key="1">
    <citation type="submission" date="2017-09" db="EMBL/GenBank/DDBJ databases">
        <title>Depth-based differentiation of microbial function through sediment-hosted aquifers and enrichment of novel symbionts in the deep terrestrial subsurface.</title>
        <authorList>
            <person name="Probst A.J."/>
            <person name="Ladd B."/>
            <person name="Jarett J.K."/>
            <person name="Geller-Mcgrath D.E."/>
            <person name="Sieber C.M.K."/>
            <person name="Emerson J.B."/>
            <person name="Anantharaman K."/>
            <person name="Thomas B.C."/>
            <person name="Malmstrom R."/>
            <person name="Stieglmeier M."/>
            <person name="Klingl A."/>
            <person name="Woyke T."/>
            <person name="Ryan C.M."/>
            <person name="Banfield J.F."/>
        </authorList>
    </citation>
    <scope>NUCLEOTIDE SEQUENCE [LARGE SCALE GENOMIC DNA]</scope>
</reference>
<dbReference type="SUPFAM" id="SSF53335">
    <property type="entry name" value="S-adenosyl-L-methionine-dependent methyltransferases"/>
    <property type="match status" value="1"/>
</dbReference>
<dbReference type="InterPro" id="IPR002052">
    <property type="entry name" value="DNA_methylase_N6_adenine_CS"/>
</dbReference>
<evidence type="ECO:0000313" key="5">
    <source>
        <dbReference type="EMBL" id="PIV51961.1"/>
    </source>
</evidence>
<gene>
    <name evidence="5" type="ORF">COS18_01390</name>
</gene>
<evidence type="ECO:0000256" key="2">
    <source>
        <dbReference type="ARBA" id="ARBA00022603"/>
    </source>
</evidence>
<dbReference type="EMBL" id="PETS01000024">
    <property type="protein sequence ID" value="PIV51961.1"/>
    <property type="molecule type" value="Genomic_DNA"/>
</dbReference>
<dbReference type="InterPro" id="IPR029063">
    <property type="entry name" value="SAM-dependent_MTases_sf"/>
</dbReference>
<dbReference type="Pfam" id="PF01555">
    <property type="entry name" value="N6_N4_Mtase"/>
    <property type="match status" value="1"/>
</dbReference>
<accession>A0A2M7DQC9</accession>
<dbReference type="GO" id="GO:0003677">
    <property type="term" value="F:DNA binding"/>
    <property type="evidence" value="ECO:0007669"/>
    <property type="project" value="InterPro"/>
</dbReference>
<dbReference type="Proteomes" id="UP000228896">
    <property type="component" value="Unassembled WGS sequence"/>
</dbReference>
<evidence type="ECO:0000256" key="1">
    <source>
        <dbReference type="ARBA" id="ARBA00006594"/>
    </source>
</evidence>
<comment type="similarity">
    <text evidence="1">Belongs to the N(4)/N(6)-methyltransferase family.</text>
</comment>
<dbReference type="GO" id="GO:0032259">
    <property type="term" value="P:methylation"/>
    <property type="evidence" value="ECO:0007669"/>
    <property type="project" value="UniProtKB-KW"/>
</dbReference>
<feature type="domain" description="DNA methylase N-4/N-6" evidence="4">
    <location>
        <begin position="90"/>
        <end position="353"/>
    </location>
</feature>
<dbReference type="PRINTS" id="PR00508">
    <property type="entry name" value="S21N4MTFRASE"/>
</dbReference>
<dbReference type="GO" id="GO:0008170">
    <property type="term" value="F:N-methyltransferase activity"/>
    <property type="evidence" value="ECO:0007669"/>
    <property type="project" value="InterPro"/>
</dbReference>
<sequence>MENNIHRKKDSARLFWDSKPKRAANPKDIEFQTAEVVIPNPGKAGQLPISFRDNLIGEDELDKQKMNRLIWGDNLLAMQALLAQGYEGKINLIYIDPPFDSKADYSHKIKLLSSVIPAEAGIQNIEITKEPSVIERLAYKDTWAGGTDSYLDMLYPRLQLMKRLLAPDGSIYVHLDWHKGHYVKVMIDEIFGKENFVNEIVWAYSTQGRPENKFARKHDTIFVYSRNPEKHIFNVELVKIPYSKEYIQSHFRDKDENGKVCRKRLDAGKWRTYYPDEGMIPNDVWSDIYYENPMSKVKTNYDTQKPEALLERIINASCLENGLIADFFSGSGTTISVAEKLNRRWIGCELGKVGIQVARGRLVEQESKPFLIENIGNYQREMIYLGGGRIYEMQKIILKLYGAEPMPNRKDLGVRKVDSGSEAGMTMLELVYCGYPDRPVAAHKVEDLAVEAQTLDGAGYKRLVILAWDYEYNYDELLQTRLKAAGKSARLPTGQAGRSLGAGGDIKTEIISRQIPPDIYEYLKKARNEEEIEKLAEKIKFFEKPYLKVKKPEVKENIVSVGIDNYVLYDFPLGSGKKADESREELIHLVKDNFAILIDYWAIDWDYDGIVFKSQWQDFRGNGRKAKIVATKKEHTYEKDGKHKIAMRVVDIFGNDATVIIEVKI</sequence>
<dbReference type="Gene3D" id="3.40.50.150">
    <property type="entry name" value="Vaccinia Virus protein VP39"/>
    <property type="match status" value="1"/>
</dbReference>
<evidence type="ECO:0000259" key="4">
    <source>
        <dbReference type="Pfam" id="PF01555"/>
    </source>
</evidence>
<keyword evidence="2" id="KW-0489">Methyltransferase</keyword>
<keyword evidence="3" id="KW-0808">Transferase</keyword>
<dbReference type="PROSITE" id="PS00092">
    <property type="entry name" value="N6_MTASE"/>
    <property type="match status" value="1"/>
</dbReference>
<comment type="caution">
    <text evidence="5">The sequence shown here is derived from an EMBL/GenBank/DDBJ whole genome shotgun (WGS) entry which is preliminary data.</text>
</comment>
<evidence type="ECO:0000313" key="6">
    <source>
        <dbReference type="Proteomes" id="UP000228896"/>
    </source>
</evidence>
<dbReference type="InterPro" id="IPR002941">
    <property type="entry name" value="DNA_methylase_N4/N6"/>
</dbReference>
<organism evidence="5 6">
    <name type="scientific">Candidatus Falkowbacteria bacterium CG02_land_8_20_14_3_00_36_14</name>
    <dbReference type="NCBI Taxonomy" id="1974560"/>
    <lineage>
        <taxon>Bacteria</taxon>
        <taxon>Candidatus Falkowiibacteriota</taxon>
    </lineage>
</organism>